<evidence type="ECO:0000313" key="10">
    <source>
        <dbReference type="Proteomes" id="UP000037035"/>
    </source>
</evidence>
<dbReference type="InterPro" id="IPR009450">
    <property type="entry name" value="Plno_GlcNAc_GPI2"/>
</dbReference>
<dbReference type="AlphaFoldDB" id="A0A0L6V2L2"/>
<evidence type="ECO:0000256" key="7">
    <source>
        <dbReference type="ARBA" id="ARBA00023136"/>
    </source>
</evidence>
<proteinExistence type="inferred from homology"/>
<dbReference type="GO" id="GO:0006506">
    <property type="term" value="P:GPI anchor biosynthetic process"/>
    <property type="evidence" value="ECO:0007669"/>
    <property type="project" value="UniProtKB-UniPathway"/>
</dbReference>
<keyword evidence="7 8" id="KW-0472">Membrane</keyword>
<dbReference type="STRING" id="27349.A0A0L6V2L2"/>
<evidence type="ECO:0000256" key="4">
    <source>
        <dbReference type="ARBA" id="ARBA00022502"/>
    </source>
</evidence>
<evidence type="ECO:0000256" key="1">
    <source>
        <dbReference type="ARBA" id="ARBA00004141"/>
    </source>
</evidence>
<feature type="transmembrane region" description="Helical" evidence="8">
    <location>
        <begin position="137"/>
        <end position="158"/>
    </location>
</feature>
<name>A0A0L6V2L2_9BASI</name>
<feature type="transmembrane region" description="Helical" evidence="8">
    <location>
        <begin position="230"/>
        <end position="254"/>
    </location>
</feature>
<comment type="similarity">
    <text evidence="3">Belongs to the PIGC family.</text>
</comment>
<organism evidence="9 10">
    <name type="scientific">Puccinia sorghi</name>
    <dbReference type="NCBI Taxonomy" id="27349"/>
    <lineage>
        <taxon>Eukaryota</taxon>
        <taxon>Fungi</taxon>
        <taxon>Dikarya</taxon>
        <taxon>Basidiomycota</taxon>
        <taxon>Pucciniomycotina</taxon>
        <taxon>Pucciniomycetes</taxon>
        <taxon>Pucciniales</taxon>
        <taxon>Pucciniaceae</taxon>
        <taxon>Puccinia</taxon>
    </lineage>
</organism>
<evidence type="ECO:0000256" key="6">
    <source>
        <dbReference type="ARBA" id="ARBA00022989"/>
    </source>
</evidence>
<evidence type="ECO:0000256" key="8">
    <source>
        <dbReference type="SAM" id="Phobius"/>
    </source>
</evidence>
<feature type="transmembrane region" description="Helical" evidence="8">
    <location>
        <begin position="201"/>
        <end position="218"/>
    </location>
</feature>
<dbReference type="Proteomes" id="UP000037035">
    <property type="component" value="Unassembled WGS sequence"/>
</dbReference>
<comment type="subcellular location">
    <subcellularLocation>
        <location evidence="1">Membrane</location>
        <topology evidence="1">Multi-pass membrane protein</topology>
    </subcellularLocation>
</comment>
<evidence type="ECO:0000256" key="3">
    <source>
        <dbReference type="ARBA" id="ARBA00008321"/>
    </source>
</evidence>
<feature type="transmembrane region" description="Helical" evidence="8">
    <location>
        <begin position="260"/>
        <end position="277"/>
    </location>
</feature>
<feature type="transmembrane region" description="Helical" evidence="8">
    <location>
        <begin position="104"/>
        <end position="131"/>
    </location>
</feature>
<dbReference type="GO" id="GO:0000506">
    <property type="term" value="C:glycosylphosphatidylinositol-N-acetylglucosaminyltransferase (GPI-GnT) complex"/>
    <property type="evidence" value="ECO:0007669"/>
    <property type="project" value="TreeGrafter"/>
</dbReference>
<keyword evidence="5 8" id="KW-0812">Transmembrane</keyword>
<evidence type="ECO:0008006" key="11">
    <source>
        <dbReference type="Google" id="ProtNLM"/>
    </source>
</evidence>
<dbReference type="EMBL" id="LAVV01007719">
    <property type="protein sequence ID" value="KNZ55009.1"/>
    <property type="molecule type" value="Genomic_DNA"/>
</dbReference>
<accession>A0A0L6V2L2</accession>
<keyword evidence="10" id="KW-1185">Reference proteome</keyword>
<feature type="transmembrane region" description="Helical" evidence="8">
    <location>
        <begin position="316"/>
        <end position="337"/>
    </location>
</feature>
<dbReference type="VEuPathDB" id="FungiDB:VP01_2796g2"/>
<keyword evidence="4" id="KW-0337">GPI-anchor biosynthesis</keyword>
<evidence type="ECO:0000313" key="9">
    <source>
        <dbReference type="EMBL" id="KNZ55009.1"/>
    </source>
</evidence>
<keyword evidence="6 8" id="KW-1133">Transmembrane helix</keyword>
<comment type="pathway">
    <text evidence="2">Glycolipid biosynthesis; glycosylphosphatidylinositol-anchor biosynthesis.</text>
</comment>
<feature type="transmembrane region" description="Helical" evidence="8">
    <location>
        <begin position="289"/>
        <end position="310"/>
    </location>
</feature>
<reference evidence="9 10" key="1">
    <citation type="submission" date="2015-08" db="EMBL/GenBank/DDBJ databases">
        <title>Next Generation Sequencing and Analysis of the Genome of Puccinia sorghi L Schw, the Causal Agent of Maize Common Rust.</title>
        <authorList>
            <person name="Rochi L."/>
            <person name="Burguener G."/>
            <person name="Darino M."/>
            <person name="Turjanski A."/>
            <person name="Kreff E."/>
            <person name="Dieguez M.J."/>
            <person name="Sacco F."/>
        </authorList>
    </citation>
    <scope>NUCLEOTIDE SEQUENCE [LARGE SCALE GENOMIC DNA]</scope>
    <source>
        <strain evidence="9 10">RO10H11247</strain>
    </source>
</reference>
<dbReference type="PANTHER" id="PTHR12982:SF0">
    <property type="entry name" value="PHOSPHATIDYLINOSITOL N-ACETYLGLUCOSAMINYLTRANSFERASE SUBUNIT C"/>
    <property type="match status" value="1"/>
</dbReference>
<feature type="transmembrane region" description="Helical" evidence="8">
    <location>
        <begin position="39"/>
        <end position="61"/>
    </location>
</feature>
<dbReference type="PIRSF" id="PIRSF016104">
    <property type="entry name" value="GPI2"/>
    <property type="match status" value="1"/>
</dbReference>
<comment type="caution">
    <text evidence="9">The sequence shown here is derived from an EMBL/GenBank/DDBJ whole genome shotgun (WGS) entry which is preliminary data.</text>
</comment>
<protein>
    <recommendedName>
        <fullName evidence="11">Phosphatidylinositol glycan, class C</fullName>
    </recommendedName>
</protein>
<evidence type="ECO:0000256" key="5">
    <source>
        <dbReference type="ARBA" id="ARBA00022692"/>
    </source>
</evidence>
<dbReference type="OrthoDB" id="196709at2759"/>
<dbReference type="PANTHER" id="PTHR12982">
    <property type="entry name" value="PHOSPHATIDYLINOSITOL GLYCAN, CLASS C"/>
    <property type="match status" value="1"/>
</dbReference>
<gene>
    <name evidence="9" type="ORF">VP01_2796g2</name>
</gene>
<dbReference type="Pfam" id="PF06432">
    <property type="entry name" value="GPI2"/>
    <property type="match status" value="1"/>
</dbReference>
<evidence type="ECO:0000256" key="2">
    <source>
        <dbReference type="ARBA" id="ARBA00004687"/>
    </source>
</evidence>
<dbReference type="UniPathway" id="UPA00196"/>
<feature type="transmembrane region" description="Helical" evidence="8">
    <location>
        <begin position="170"/>
        <end position="189"/>
    </location>
</feature>
<sequence length="356" mass="39986">MTIFYYWKQSKKNNIHVYVGGKTPFLRFGDFKDMSVTPRSTVCAALLCLFLMSVFLMTSSVPSTQKPKFQRVLWCKQPYPDNYQDLTFLNHLHRNRTAHRTIDGYPTLVICALPLSAHISSVMIFVGLFVYLYEGHILAQALIWYTISLGVIGYLVWERSKPDRRLARQNVVRSTGILIFLLFLISPVLKTLTLSTDSDSIWALSSVLLAINILLADYRDGRESLMEGSLDVSFPSALSINAAISASVVLASRLASNADVFALVLFAVEWFGLFPLMRRDVMRKYPDSLFRPVVLNISLASLAFLISSTLSISVGLIYLLAVPVGTVLILPAIYVWLQRYKKDLGGPWDCAVPRLS</sequence>